<protein>
    <submittedName>
        <fullName evidence="1">FMN-binding negative transcriptional regulator</fullName>
    </submittedName>
</protein>
<sequence length="202" mass="23080">MYIPKHTLMDDEETLFAHMERYSFATLFSTSGGHPTVTHLPLILDRENKCLIGHFARANRQWADISGQEVLGVFQGPHSYISSSWYETNQSVPTWNYTAVHAYGQVQLIEDEEELLRCLNQMIVIYEEPGSGYHIDGSNREVIDGLMKGIVGFRLPIDRLEGKWKLSQNHSKERQALVINKLEQSSSSNAKEIARLMRGNKE</sequence>
<keyword evidence="2" id="KW-1185">Reference proteome</keyword>
<accession>A0A3Q8X5K2</accession>
<dbReference type="PIRSF" id="PIRSF010372">
    <property type="entry name" value="PaiB"/>
    <property type="match status" value="1"/>
</dbReference>
<dbReference type="OrthoDB" id="9794948at2"/>
<dbReference type="KEGG" id="palb:EJC50_15930"/>
<evidence type="ECO:0000313" key="1">
    <source>
        <dbReference type="EMBL" id="AZN40986.1"/>
    </source>
</evidence>
<dbReference type="InterPro" id="IPR012349">
    <property type="entry name" value="Split_barrel_FMN-bd"/>
</dbReference>
<dbReference type="Proteomes" id="UP000272528">
    <property type="component" value="Chromosome"/>
</dbReference>
<dbReference type="Pfam" id="PF04299">
    <property type="entry name" value="FMN_bind_2"/>
    <property type="match status" value="1"/>
</dbReference>
<dbReference type="AlphaFoldDB" id="A0A3Q8X5K2"/>
<dbReference type="EMBL" id="CP034437">
    <property type="protein sequence ID" value="AZN40986.1"/>
    <property type="molecule type" value="Genomic_DNA"/>
</dbReference>
<dbReference type="SUPFAM" id="SSF50475">
    <property type="entry name" value="FMN-binding split barrel"/>
    <property type="match status" value="1"/>
</dbReference>
<reference evidence="2" key="1">
    <citation type="submission" date="2018-12" db="EMBL/GenBank/DDBJ databases">
        <title>Genome sequence of Peanibacillus sp.</title>
        <authorList>
            <person name="Subramani G."/>
            <person name="Srinivasan S."/>
            <person name="Kim M.K."/>
        </authorList>
    </citation>
    <scope>NUCLEOTIDE SEQUENCE [LARGE SCALE GENOMIC DNA]</scope>
    <source>
        <strain evidence="2">18JY67-1</strain>
    </source>
</reference>
<dbReference type="PANTHER" id="PTHR35802">
    <property type="entry name" value="PROTEASE SYNTHASE AND SPORULATION PROTEIN PAI 2"/>
    <property type="match status" value="1"/>
</dbReference>
<dbReference type="InterPro" id="IPR007396">
    <property type="entry name" value="TR_PAI2-type"/>
</dbReference>
<name>A0A3Q8X5K2_9BACL</name>
<evidence type="ECO:0000313" key="2">
    <source>
        <dbReference type="Proteomes" id="UP000272528"/>
    </source>
</evidence>
<dbReference type="RefSeq" id="WP_126016597.1">
    <property type="nucleotide sequence ID" value="NZ_CP034437.1"/>
</dbReference>
<gene>
    <name evidence="1" type="ORF">EJC50_15930</name>
</gene>
<dbReference type="PANTHER" id="PTHR35802:SF1">
    <property type="entry name" value="PROTEASE SYNTHASE AND SPORULATION PROTEIN PAI 2"/>
    <property type="match status" value="1"/>
</dbReference>
<proteinExistence type="predicted"/>
<dbReference type="Gene3D" id="2.30.110.10">
    <property type="entry name" value="Electron Transport, Fmn-binding Protein, Chain A"/>
    <property type="match status" value="1"/>
</dbReference>
<organism evidence="1 2">
    <name type="scientific">Paenibacillus albus</name>
    <dbReference type="NCBI Taxonomy" id="2495582"/>
    <lineage>
        <taxon>Bacteria</taxon>
        <taxon>Bacillati</taxon>
        <taxon>Bacillota</taxon>
        <taxon>Bacilli</taxon>
        <taxon>Bacillales</taxon>
        <taxon>Paenibacillaceae</taxon>
        <taxon>Paenibacillus</taxon>
    </lineage>
</organism>